<feature type="active site" description="Nucleophile" evidence="10 11">
    <location>
        <position position="76"/>
    </location>
</feature>
<dbReference type="Proteomes" id="UP000808337">
    <property type="component" value="Unassembled WGS sequence"/>
</dbReference>
<keyword evidence="6 10" id="KW-0368">Histidine biosynthesis</keyword>
<keyword evidence="10" id="KW-0963">Cytoplasm</keyword>
<dbReference type="InterPro" id="IPR010139">
    <property type="entry name" value="Imidazole-glycPsynth_HisH"/>
</dbReference>
<evidence type="ECO:0000256" key="2">
    <source>
        <dbReference type="ARBA" id="ARBA00011152"/>
    </source>
</evidence>
<feature type="domain" description="Glutamine amidotransferase" evidence="12">
    <location>
        <begin position="20"/>
        <end position="190"/>
    </location>
</feature>
<comment type="catalytic activity">
    <reaction evidence="9 10">
        <text>L-glutamine + H2O = L-glutamate + NH4(+)</text>
        <dbReference type="Rhea" id="RHEA:15889"/>
        <dbReference type="ChEBI" id="CHEBI:15377"/>
        <dbReference type="ChEBI" id="CHEBI:28938"/>
        <dbReference type="ChEBI" id="CHEBI:29985"/>
        <dbReference type="ChEBI" id="CHEBI:58359"/>
        <dbReference type="EC" id="3.5.1.2"/>
    </reaction>
</comment>
<dbReference type="PIRSF" id="PIRSF000495">
    <property type="entry name" value="Amidotransf_hisH"/>
    <property type="match status" value="1"/>
</dbReference>
<comment type="function">
    <text evidence="10">IGPS catalyzes the conversion of PRFAR and glutamine to IGP, AICAR and glutamate. The HisH subunit catalyzes the hydrolysis of glutamine to glutamate and ammonia as part of the synthesis of IGP and AICAR. The resulting ammonia molecule is channeled to the active site of HisF.</text>
</comment>
<evidence type="ECO:0000256" key="6">
    <source>
        <dbReference type="ARBA" id="ARBA00023102"/>
    </source>
</evidence>
<comment type="caution">
    <text evidence="13">The sequence shown here is derived from an EMBL/GenBank/DDBJ whole genome shotgun (WGS) entry which is preliminary data.</text>
</comment>
<keyword evidence="7 10" id="KW-0456">Lyase</keyword>
<comment type="pathway">
    <text evidence="1 10">Amino-acid biosynthesis; L-histidine biosynthesis; L-histidine from 5-phospho-alpha-D-ribose 1-diphosphate: step 5/9.</text>
</comment>
<dbReference type="Pfam" id="PF00117">
    <property type="entry name" value="GATase"/>
    <property type="match status" value="1"/>
</dbReference>
<dbReference type="GO" id="GO:0000105">
    <property type="term" value="P:L-histidine biosynthetic process"/>
    <property type="evidence" value="ECO:0007669"/>
    <property type="project" value="UniProtKB-UniRule"/>
</dbReference>
<dbReference type="GO" id="GO:0000107">
    <property type="term" value="F:imidazoleglycerol-phosphate synthase activity"/>
    <property type="evidence" value="ECO:0007669"/>
    <property type="project" value="UniProtKB-UniRule"/>
</dbReference>
<sequence length="192" mass="21153">MIAILKYNAGNSTSVENAVNRLGYETRITDDISVLQAADKVIFPGVGEASTAMNYLKAKGLDDVIKSLKQPVLGICLGMQLLCQSSEEGDTEALGIFTANVLKFPPKNLVPHIGWNNLIEIKGKLFSGVTAQNDFYFVHSYYAEICEETIAINDYILPFSAALQKDNFYATQFHPEKSAQPGIQILKNFLNL</sequence>
<evidence type="ECO:0000256" key="5">
    <source>
        <dbReference type="ARBA" id="ARBA00022962"/>
    </source>
</evidence>
<evidence type="ECO:0000313" key="14">
    <source>
        <dbReference type="Proteomes" id="UP000808337"/>
    </source>
</evidence>
<dbReference type="EC" id="3.5.1.2" evidence="10"/>
<comment type="catalytic activity">
    <reaction evidence="8 10">
        <text>5-[(5-phospho-1-deoxy-D-ribulos-1-ylimino)methylamino]-1-(5-phospho-beta-D-ribosyl)imidazole-4-carboxamide + L-glutamine = D-erythro-1-(imidazol-4-yl)glycerol 3-phosphate + 5-amino-1-(5-phospho-beta-D-ribosyl)imidazole-4-carboxamide + L-glutamate + H(+)</text>
        <dbReference type="Rhea" id="RHEA:24793"/>
        <dbReference type="ChEBI" id="CHEBI:15378"/>
        <dbReference type="ChEBI" id="CHEBI:29985"/>
        <dbReference type="ChEBI" id="CHEBI:58278"/>
        <dbReference type="ChEBI" id="CHEBI:58359"/>
        <dbReference type="ChEBI" id="CHEBI:58475"/>
        <dbReference type="ChEBI" id="CHEBI:58525"/>
        <dbReference type="EC" id="4.3.2.10"/>
    </reaction>
</comment>
<dbReference type="CDD" id="cd01748">
    <property type="entry name" value="GATase1_IGP_Synthase"/>
    <property type="match status" value="1"/>
</dbReference>
<feature type="active site" evidence="10 11">
    <location>
        <position position="174"/>
    </location>
</feature>
<proteinExistence type="inferred from homology"/>
<dbReference type="InterPro" id="IPR029062">
    <property type="entry name" value="Class_I_gatase-like"/>
</dbReference>
<dbReference type="GO" id="GO:0005737">
    <property type="term" value="C:cytoplasm"/>
    <property type="evidence" value="ECO:0007669"/>
    <property type="project" value="UniProtKB-SubCell"/>
</dbReference>
<feature type="active site" evidence="10 11">
    <location>
        <position position="176"/>
    </location>
</feature>
<dbReference type="PROSITE" id="PS51273">
    <property type="entry name" value="GATASE_TYPE_1"/>
    <property type="match status" value="1"/>
</dbReference>
<evidence type="ECO:0000256" key="4">
    <source>
        <dbReference type="ARBA" id="ARBA00022801"/>
    </source>
</evidence>
<reference evidence="13 14" key="1">
    <citation type="submission" date="2020-10" db="EMBL/GenBank/DDBJ databases">
        <title>Connecting structure to function with the recovery of over 1000 high-quality activated sludge metagenome-assembled genomes encoding full-length rRNA genes using long-read sequencing.</title>
        <authorList>
            <person name="Singleton C.M."/>
            <person name="Petriglieri F."/>
            <person name="Kristensen J.M."/>
            <person name="Kirkegaard R.H."/>
            <person name="Michaelsen T.Y."/>
            <person name="Andersen M.H."/>
            <person name="Karst S.M."/>
            <person name="Dueholm M.S."/>
            <person name="Nielsen P.H."/>
            <person name="Albertsen M."/>
        </authorList>
    </citation>
    <scope>NUCLEOTIDE SEQUENCE [LARGE SCALE GENOMIC DNA]</scope>
    <source>
        <strain evidence="13">Ribe_18-Q3-R11-54_MAXAC.273</strain>
    </source>
</reference>
<evidence type="ECO:0000313" key="13">
    <source>
        <dbReference type="EMBL" id="MBK9981009.1"/>
    </source>
</evidence>
<dbReference type="PANTHER" id="PTHR42701:SF1">
    <property type="entry name" value="IMIDAZOLE GLYCEROL PHOSPHATE SYNTHASE SUBUNIT HISH"/>
    <property type="match status" value="1"/>
</dbReference>
<comment type="subcellular location">
    <subcellularLocation>
        <location evidence="10">Cytoplasm</location>
    </subcellularLocation>
</comment>
<dbReference type="Gene3D" id="3.40.50.880">
    <property type="match status" value="1"/>
</dbReference>
<keyword evidence="5 10" id="KW-0315">Glutamine amidotransferase</keyword>
<dbReference type="EC" id="4.3.2.10" evidence="10"/>
<dbReference type="EMBL" id="JADKGY010000001">
    <property type="protein sequence ID" value="MBK9981009.1"/>
    <property type="molecule type" value="Genomic_DNA"/>
</dbReference>
<dbReference type="InterPro" id="IPR017926">
    <property type="entry name" value="GATASE"/>
</dbReference>
<dbReference type="AlphaFoldDB" id="A0A9D7XLD7"/>
<evidence type="ECO:0000256" key="10">
    <source>
        <dbReference type="HAMAP-Rule" id="MF_00278"/>
    </source>
</evidence>
<evidence type="ECO:0000256" key="1">
    <source>
        <dbReference type="ARBA" id="ARBA00005091"/>
    </source>
</evidence>
<evidence type="ECO:0000256" key="7">
    <source>
        <dbReference type="ARBA" id="ARBA00023239"/>
    </source>
</evidence>
<comment type="subunit">
    <text evidence="2 10">Heterodimer of HisH and HisF.</text>
</comment>
<accession>A0A9D7XLD7</accession>
<dbReference type="GO" id="GO:0016829">
    <property type="term" value="F:lyase activity"/>
    <property type="evidence" value="ECO:0007669"/>
    <property type="project" value="UniProtKB-KW"/>
</dbReference>
<evidence type="ECO:0000256" key="8">
    <source>
        <dbReference type="ARBA" id="ARBA00047838"/>
    </source>
</evidence>
<evidence type="ECO:0000256" key="11">
    <source>
        <dbReference type="PIRSR" id="PIRSR000495-1"/>
    </source>
</evidence>
<protein>
    <recommendedName>
        <fullName evidence="10">Imidazole glycerol phosphate synthase subunit HisH</fullName>
        <ecNumber evidence="10">4.3.2.10</ecNumber>
    </recommendedName>
    <alternativeName>
        <fullName evidence="10">IGP synthase glutaminase subunit</fullName>
        <ecNumber evidence="10">3.5.1.2</ecNumber>
    </alternativeName>
    <alternativeName>
        <fullName evidence="10">IGP synthase subunit HisH</fullName>
    </alternativeName>
    <alternativeName>
        <fullName evidence="10">ImGP synthase subunit HisH</fullName>
        <shortName evidence="10">IGPS subunit HisH</shortName>
    </alternativeName>
</protein>
<keyword evidence="4 10" id="KW-0378">Hydrolase</keyword>
<dbReference type="PANTHER" id="PTHR42701">
    <property type="entry name" value="IMIDAZOLE GLYCEROL PHOSPHATE SYNTHASE SUBUNIT HISH"/>
    <property type="match status" value="1"/>
</dbReference>
<dbReference type="NCBIfam" id="TIGR01855">
    <property type="entry name" value="IMP_synth_hisH"/>
    <property type="match status" value="1"/>
</dbReference>
<dbReference type="HAMAP" id="MF_00278">
    <property type="entry name" value="HisH"/>
    <property type="match status" value="1"/>
</dbReference>
<evidence type="ECO:0000256" key="3">
    <source>
        <dbReference type="ARBA" id="ARBA00022605"/>
    </source>
</evidence>
<evidence type="ECO:0000256" key="9">
    <source>
        <dbReference type="ARBA" id="ARBA00049534"/>
    </source>
</evidence>
<dbReference type="GO" id="GO:0004359">
    <property type="term" value="F:glutaminase activity"/>
    <property type="evidence" value="ECO:0007669"/>
    <property type="project" value="UniProtKB-EC"/>
</dbReference>
<keyword evidence="3 10" id="KW-0028">Amino-acid biosynthesis</keyword>
<organism evidence="13 14">
    <name type="scientific">Candidatus Opimibacter skivensis</name>
    <dbReference type="NCBI Taxonomy" id="2982028"/>
    <lineage>
        <taxon>Bacteria</taxon>
        <taxon>Pseudomonadati</taxon>
        <taxon>Bacteroidota</taxon>
        <taxon>Saprospiria</taxon>
        <taxon>Saprospirales</taxon>
        <taxon>Saprospiraceae</taxon>
        <taxon>Candidatus Opimibacter</taxon>
    </lineage>
</organism>
<evidence type="ECO:0000259" key="12">
    <source>
        <dbReference type="Pfam" id="PF00117"/>
    </source>
</evidence>
<dbReference type="SUPFAM" id="SSF52317">
    <property type="entry name" value="Class I glutamine amidotransferase-like"/>
    <property type="match status" value="1"/>
</dbReference>
<gene>
    <name evidence="10 13" type="primary">hisH</name>
    <name evidence="13" type="ORF">IPP15_01060</name>
</gene>
<name>A0A9D7XLD7_9BACT</name>